<name>A0A510HJB3_9ACTN</name>
<evidence type="ECO:0000256" key="1">
    <source>
        <dbReference type="SAM" id="MobiDB-lite"/>
    </source>
</evidence>
<feature type="region of interest" description="Disordered" evidence="1">
    <location>
        <begin position="1"/>
        <end position="22"/>
    </location>
</feature>
<keyword evidence="3" id="KW-1185">Reference proteome</keyword>
<dbReference type="RefSeq" id="WP_143528008.1">
    <property type="nucleotide sequence ID" value="NZ_AP019791.1"/>
</dbReference>
<reference evidence="2" key="1">
    <citation type="journal article" date="2019" name="Microbiol. Resour. Announc.">
        <title>Complete Genome Sequence of Rubrobacter xylanophilus Strain AA3-22, Isolated from Arima Onsen in Japan.</title>
        <authorList>
            <person name="Tomariguchi N."/>
            <person name="Miyazaki K."/>
        </authorList>
    </citation>
    <scope>NUCLEOTIDE SEQUENCE [LARGE SCALE GENOMIC DNA]</scope>
    <source>
        <strain evidence="2">AA3-22</strain>
    </source>
</reference>
<accession>A0A510HJB3</accession>
<organism evidence="2 3">
    <name type="scientific">Rubrobacter xylanophilus</name>
    <dbReference type="NCBI Taxonomy" id="49319"/>
    <lineage>
        <taxon>Bacteria</taxon>
        <taxon>Bacillati</taxon>
        <taxon>Actinomycetota</taxon>
        <taxon>Rubrobacteria</taxon>
        <taxon>Rubrobacterales</taxon>
        <taxon>Rubrobacteraceae</taxon>
        <taxon>Rubrobacter</taxon>
    </lineage>
</organism>
<proteinExistence type="predicted"/>
<evidence type="ECO:0000313" key="3">
    <source>
        <dbReference type="Proteomes" id="UP000318065"/>
    </source>
</evidence>
<dbReference type="OrthoDB" id="5244725at2"/>
<dbReference type="Proteomes" id="UP000318065">
    <property type="component" value="Chromosome"/>
</dbReference>
<gene>
    <name evidence="2" type="ORF">RxyAA322_18520</name>
</gene>
<sequence length="79" mass="9177">MPFARKRRPEVPDPGQRVSLLGPDGRWRDGFVAVSGPLSDDRYGVVVRVAEEGEYREARREGRRPVWMPWPLDRMRFGP</sequence>
<evidence type="ECO:0000313" key="2">
    <source>
        <dbReference type="EMBL" id="BBL79998.1"/>
    </source>
</evidence>
<protein>
    <submittedName>
        <fullName evidence="2">Uncharacterized protein</fullName>
    </submittedName>
</protein>
<dbReference type="AlphaFoldDB" id="A0A510HJB3"/>
<dbReference type="EMBL" id="AP019791">
    <property type="protein sequence ID" value="BBL79998.1"/>
    <property type="molecule type" value="Genomic_DNA"/>
</dbReference>